<evidence type="ECO:0000256" key="1">
    <source>
        <dbReference type="SAM" id="Phobius"/>
    </source>
</evidence>
<keyword evidence="1" id="KW-0472">Membrane</keyword>
<name>A0ABR2WLZ2_9FUNG</name>
<keyword evidence="1" id="KW-0812">Transmembrane</keyword>
<comment type="caution">
    <text evidence="2">The sequence shown here is derived from an EMBL/GenBank/DDBJ whole genome shotgun (WGS) entry which is preliminary data.</text>
</comment>
<proteinExistence type="predicted"/>
<accession>A0ABR2WLZ2</accession>
<protein>
    <submittedName>
        <fullName evidence="2">Uncharacterized protein</fullName>
    </submittedName>
</protein>
<reference evidence="2 3" key="1">
    <citation type="submission" date="2023-04" db="EMBL/GenBank/DDBJ databases">
        <title>Genome of Basidiobolus ranarum AG-B5.</title>
        <authorList>
            <person name="Stajich J.E."/>
            <person name="Carter-House D."/>
            <person name="Gryganskyi A."/>
        </authorList>
    </citation>
    <scope>NUCLEOTIDE SEQUENCE [LARGE SCALE GENOMIC DNA]</scope>
    <source>
        <strain evidence="2 3">AG-B5</strain>
    </source>
</reference>
<dbReference type="Proteomes" id="UP001479436">
    <property type="component" value="Unassembled WGS sequence"/>
</dbReference>
<keyword evidence="3" id="KW-1185">Reference proteome</keyword>
<organism evidence="2 3">
    <name type="scientific">Basidiobolus ranarum</name>
    <dbReference type="NCBI Taxonomy" id="34480"/>
    <lineage>
        <taxon>Eukaryota</taxon>
        <taxon>Fungi</taxon>
        <taxon>Fungi incertae sedis</taxon>
        <taxon>Zoopagomycota</taxon>
        <taxon>Entomophthoromycotina</taxon>
        <taxon>Basidiobolomycetes</taxon>
        <taxon>Basidiobolales</taxon>
        <taxon>Basidiobolaceae</taxon>
        <taxon>Basidiobolus</taxon>
    </lineage>
</organism>
<sequence length="297" mass="33002">MVVSKQIGVRGLGVAGTGGLSDKWSKGWNSTNDMELDLVPNLRFTREGQQTIIQLGKAVHGQWSTAALCGSRYNDDTRGADYYLTCDEFEYKIDVVAWADKNSSRLTNPDVNVHNLCHHQLPVAYSLGYLESEGDVGIPQPPDYDSCSDKYQIYLDTLHVVEQPATLEELTVLSQHLSSIFFDGQPLYFEYLATRPALSSWALILSLILILSAMIFLITKVLVLPGVWRASFCATLRSATLLNIEETRKLDEVYYPISLSRSSHEAKQYLVLNGLVVTGSTNASRADKPIIQGDINH</sequence>
<evidence type="ECO:0000313" key="2">
    <source>
        <dbReference type="EMBL" id="KAK9762555.1"/>
    </source>
</evidence>
<feature type="transmembrane region" description="Helical" evidence="1">
    <location>
        <begin position="201"/>
        <end position="223"/>
    </location>
</feature>
<gene>
    <name evidence="2" type="ORF">K7432_011599</name>
</gene>
<dbReference type="EMBL" id="JASJQH010000913">
    <property type="protein sequence ID" value="KAK9762555.1"/>
    <property type="molecule type" value="Genomic_DNA"/>
</dbReference>
<keyword evidence="1" id="KW-1133">Transmembrane helix</keyword>
<evidence type="ECO:0000313" key="3">
    <source>
        <dbReference type="Proteomes" id="UP001479436"/>
    </source>
</evidence>